<dbReference type="InterPro" id="IPR003786">
    <property type="entry name" value="FdhD"/>
</dbReference>
<dbReference type="GO" id="GO:0005737">
    <property type="term" value="C:cytoplasm"/>
    <property type="evidence" value="ECO:0007669"/>
    <property type="project" value="UniProtKB-SubCell"/>
</dbReference>
<comment type="caution">
    <text evidence="4">The sequence shown here is derived from an EMBL/GenBank/DDBJ whole genome shotgun (WGS) entry which is preliminary data.</text>
</comment>
<dbReference type="PANTHER" id="PTHR30592:SF1">
    <property type="entry name" value="SULFUR CARRIER PROTEIN FDHD"/>
    <property type="match status" value="1"/>
</dbReference>
<protein>
    <recommendedName>
        <fullName evidence="3">Sulfur carrier protein FdhD</fullName>
    </recommendedName>
</protein>
<dbReference type="HAMAP" id="MF_00187">
    <property type="entry name" value="FdhD"/>
    <property type="match status" value="1"/>
</dbReference>
<feature type="binding site" evidence="3">
    <location>
        <begin position="262"/>
        <end position="267"/>
    </location>
    <ligand>
        <name>Mo-bis(molybdopterin guanine dinucleotide)</name>
        <dbReference type="ChEBI" id="CHEBI:60539"/>
    </ligand>
</feature>
<dbReference type="GO" id="GO:0097163">
    <property type="term" value="F:sulfur carrier activity"/>
    <property type="evidence" value="ECO:0007669"/>
    <property type="project" value="UniProtKB-UniRule"/>
</dbReference>
<evidence type="ECO:0000256" key="3">
    <source>
        <dbReference type="HAMAP-Rule" id="MF_00187"/>
    </source>
</evidence>
<reference evidence="4 5" key="1">
    <citation type="submission" date="2019-03" db="EMBL/GenBank/DDBJ databases">
        <title>Genomic Encyclopedia of Type Strains, Phase IV (KMG-IV): sequencing the most valuable type-strain genomes for metagenomic binning, comparative biology and taxonomic classification.</title>
        <authorList>
            <person name="Goeker M."/>
        </authorList>
    </citation>
    <scope>NUCLEOTIDE SEQUENCE [LARGE SCALE GENOMIC DNA]</scope>
    <source>
        <strain evidence="4 5">DSM 11170</strain>
    </source>
</reference>
<dbReference type="Gene3D" id="3.10.20.10">
    <property type="match status" value="1"/>
</dbReference>
<proteinExistence type="inferred from homology"/>
<feature type="active site" description="Cysteine persulfide intermediate" evidence="3">
    <location>
        <position position="123"/>
    </location>
</feature>
<dbReference type="OrthoDB" id="9782042at2"/>
<comment type="subcellular location">
    <subcellularLocation>
        <location evidence="3">Cytoplasm</location>
    </subcellularLocation>
</comment>
<dbReference type="PANTHER" id="PTHR30592">
    <property type="entry name" value="FORMATE DEHYDROGENASE"/>
    <property type="match status" value="1"/>
</dbReference>
<evidence type="ECO:0000313" key="5">
    <source>
        <dbReference type="Proteomes" id="UP000294813"/>
    </source>
</evidence>
<evidence type="ECO:0000256" key="1">
    <source>
        <dbReference type="ARBA" id="ARBA00022490"/>
    </source>
</evidence>
<dbReference type="NCBIfam" id="TIGR00129">
    <property type="entry name" value="fdhD_narQ"/>
    <property type="match status" value="1"/>
</dbReference>
<dbReference type="Gene3D" id="3.40.140.10">
    <property type="entry name" value="Cytidine Deaminase, domain 2"/>
    <property type="match status" value="1"/>
</dbReference>
<keyword evidence="5" id="KW-1185">Reference proteome</keyword>
<accession>A0A4R2RRW1</accession>
<organism evidence="4 5">
    <name type="scientific">Heliophilum fasciatum</name>
    <dbReference type="NCBI Taxonomy" id="35700"/>
    <lineage>
        <taxon>Bacteria</taxon>
        <taxon>Bacillati</taxon>
        <taxon>Bacillota</taxon>
        <taxon>Clostridia</taxon>
        <taxon>Eubacteriales</taxon>
        <taxon>Heliobacteriaceae</taxon>
        <taxon>Heliophilum</taxon>
    </lineage>
</organism>
<gene>
    <name evidence="3" type="primary">fdhD</name>
    <name evidence="4" type="ORF">EDD73_12039</name>
</gene>
<dbReference type="AlphaFoldDB" id="A0A4R2RRW1"/>
<dbReference type="GO" id="GO:0016783">
    <property type="term" value="F:sulfurtransferase activity"/>
    <property type="evidence" value="ECO:0007669"/>
    <property type="project" value="InterPro"/>
</dbReference>
<comment type="function">
    <text evidence="3">Required for formate dehydrogenase (FDH) activity. Acts as a sulfur carrier protein that transfers sulfur from IscS to the molybdenum cofactor prior to its insertion into FDH.</text>
</comment>
<comment type="similarity">
    <text evidence="3">Belongs to the FdhD family.</text>
</comment>
<dbReference type="RefSeq" id="WP_131919793.1">
    <property type="nucleotide sequence ID" value="NZ_JAOQNU010000019.1"/>
</dbReference>
<name>A0A4R2RRW1_9FIRM</name>
<dbReference type="PIRSF" id="PIRSF015626">
    <property type="entry name" value="FdhD"/>
    <property type="match status" value="1"/>
</dbReference>
<dbReference type="SUPFAM" id="SSF53927">
    <property type="entry name" value="Cytidine deaminase-like"/>
    <property type="match status" value="1"/>
</dbReference>
<dbReference type="EMBL" id="SLXT01000020">
    <property type="protein sequence ID" value="TCP62621.1"/>
    <property type="molecule type" value="Genomic_DNA"/>
</dbReference>
<sequence length="281" mass="31208">MQDENISGSGERFDQTRRYEQPYRLVSIERIADGRKQEKDDPVVCESPVTIYVNGEELVTLLASPEYLEDLALGFLVAEGFIRDLSDVTELRWERVTGQVFVEGKTSLIAPKTFMKRYVTTGCGKGTTYYDVTDTQLVRPLHDRPLQVSAEQILQAMGEMQGRSDLYRETGGVHGAALASAQGITIFREDVGRHNAVDKIIGHCFRAAIPLDECFLLTSGRISSEILLKVAKMGIPLLASRSAPTDLALKLAEEIGVTVIGFVRGRRMNIYTHPGRIICDL</sequence>
<dbReference type="InterPro" id="IPR016193">
    <property type="entry name" value="Cytidine_deaminase-like"/>
</dbReference>
<dbReference type="GO" id="GO:0006777">
    <property type="term" value="P:Mo-molybdopterin cofactor biosynthetic process"/>
    <property type="evidence" value="ECO:0007669"/>
    <property type="project" value="UniProtKB-UniRule"/>
</dbReference>
<evidence type="ECO:0000256" key="2">
    <source>
        <dbReference type="ARBA" id="ARBA00023150"/>
    </source>
</evidence>
<keyword evidence="1 3" id="KW-0963">Cytoplasm</keyword>
<dbReference type="Proteomes" id="UP000294813">
    <property type="component" value="Unassembled WGS sequence"/>
</dbReference>
<keyword evidence="2 3" id="KW-0501">Molybdenum cofactor biosynthesis</keyword>
<dbReference type="Pfam" id="PF02634">
    <property type="entry name" value="FdhD-NarQ"/>
    <property type="match status" value="1"/>
</dbReference>
<evidence type="ECO:0000313" key="4">
    <source>
        <dbReference type="EMBL" id="TCP62621.1"/>
    </source>
</evidence>